<dbReference type="eggNOG" id="ENOG50321KG">
    <property type="taxonomic scope" value="Bacteria"/>
</dbReference>
<feature type="transmembrane region" description="Helical" evidence="1">
    <location>
        <begin position="168"/>
        <end position="188"/>
    </location>
</feature>
<name>S0FHZ4_RUMCE</name>
<dbReference type="InterPro" id="IPR011733">
    <property type="entry name" value="CHP02185_IM"/>
</dbReference>
<keyword evidence="1" id="KW-1133">Transmembrane helix</keyword>
<keyword evidence="3" id="KW-1185">Reference proteome</keyword>
<dbReference type="Proteomes" id="UP000014155">
    <property type="component" value="Unassembled WGS sequence"/>
</dbReference>
<protein>
    <recommendedName>
        <fullName evidence="4">Integral membrane protein TIGR02185</fullName>
    </recommendedName>
</protein>
<evidence type="ECO:0000256" key="1">
    <source>
        <dbReference type="SAM" id="Phobius"/>
    </source>
</evidence>
<evidence type="ECO:0000313" key="3">
    <source>
        <dbReference type="Proteomes" id="UP000014155"/>
    </source>
</evidence>
<comment type="caution">
    <text evidence="2">The sequence shown here is derived from an EMBL/GenBank/DDBJ whole genome shotgun (WGS) entry which is preliminary data.</text>
</comment>
<feature type="transmembrane region" description="Helical" evidence="1">
    <location>
        <begin position="44"/>
        <end position="64"/>
    </location>
</feature>
<feature type="transmembrane region" description="Helical" evidence="1">
    <location>
        <begin position="120"/>
        <end position="139"/>
    </location>
</feature>
<keyword evidence="1" id="KW-0812">Transmembrane</keyword>
<dbReference type="NCBIfam" id="TIGR02185">
    <property type="entry name" value="Trep_Strep"/>
    <property type="match status" value="1"/>
</dbReference>
<dbReference type="STRING" id="1195236.CTER_4800"/>
<dbReference type="PATRIC" id="fig|1195236.3.peg.4988"/>
<organism evidence="2 3">
    <name type="scientific">Ruminiclostridium cellobioparum subsp. termitidis CT1112</name>
    <dbReference type="NCBI Taxonomy" id="1195236"/>
    <lineage>
        <taxon>Bacteria</taxon>
        <taxon>Bacillati</taxon>
        <taxon>Bacillota</taxon>
        <taxon>Clostridia</taxon>
        <taxon>Eubacteriales</taxon>
        <taxon>Oscillospiraceae</taxon>
        <taxon>Ruminiclostridium</taxon>
    </lineage>
</organism>
<keyword evidence="1" id="KW-0472">Membrane</keyword>
<feature type="transmembrane region" description="Helical" evidence="1">
    <location>
        <begin position="71"/>
        <end position="89"/>
    </location>
</feature>
<feature type="transmembrane region" description="Helical" evidence="1">
    <location>
        <begin position="17"/>
        <end position="38"/>
    </location>
</feature>
<dbReference type="EMBL" id="AORV01000065">
    <property type="protein sequence ID" value="EMS69631.1"/>
    <property type="molecule type" value="Genomic_DNA"/>
</dbReference>
<accession>S0FHZ4</accession>
<dbReference type="Pfam" id="PF09605">
    <property type="entry name" value="Trep_Strep"/>
    <property type="match status" value="1"/>
</dbReference>
<dbReference type="AlphaFoldDB" id="S0FHZ4"/>
<gene>
    <name evidence="2" type="ORF">CTER_4800</name>
</gene>
<sequence length="203" mass="21794">MSNSPAANRKGLTVKDLVTIGIFSALLFITILVGGLFFAPNPVLTFYMPLGSALLGGPVFLLLIAKVPKRGPVMTAGILIGIIFFATGMHWAMDIGYIVMGIIADFAAGSRKYKSVRMNILAYMLFSIGCTGTYIMYFIDPASWASTMLRGGTEQAYIDTMNASAQNWVLAVILIGTLTVAAFSGWVGNKMLKKQFEKAGITA</sequence>
<proteinExistence type="predicted"/>
<evidence type="ECO:0008006" key="4">
    <source>
        <dbReference type="Google" id="ProtNLM"/>
    </source>
</evidence>
<evidence type="ECO:0000313" key="2">
    <source>
        <dbReference type="EMBL" id="EMS69631.1"/>
    </source>
</evidence>
<dbReference type="RefSeq" id="WP_004629906.1">
    <property type="nucleotide sequence ID" value="NZ_AORV01000065.1"/>
</dbReference>
<reference evidence="2 3" key="1">
    <citation type="journal article" date="2013" name="Genome Announc.">
        <title>Draft Genome Sequence of the Cellulolytic, Mesophilic, Anaerobic Bacterium Clostridium termitidis Strain CT1112 (DSM 5398).</title>
        <authorList>
            <person name="Lal S."/>
            <person name="Ramachandran U."/>
            <person name="Zhang X."/>
            <person name="Munir R."/>
            <person name="Sparling R."/>
            <person name="Levin D.B."/>
        </authorList>
    </citation>
    <scope>NUCLEOTIDE SEQUENCE [LARGE SCALE GENOMIC DNA]</scope>
    <source>
        <strain evidence="2 3">CT1112</strain>
    </source>
</reference>